<dbReference type="InterPro" id="IPR036259">
    <property type="entry name" value="MFS_trans_sf"/>
</dbReference>
<feature type="transmembrane region" description="Helical" evidence="8">
    <location>
        <begin position="96"/>
        <end position="117"/>
    </location>
</feature>
<dbReference type="GO" id="GO:1990961">
    <property type="term" value="P:xenobiotic detoxification by transmembrane export across the plasma membrane"/>
    <property type="evidence" value="ECO:0007669"/>
    <property type="project" value="InterPro"/>
</dbReference>
<evidence type="ECO:0000313" key="10">
    <source>
        <dbReference type="EMBL" id="PHK94708.1"/>
    </source>
</evidence>
<keyword evidence="3 8" id="KW-0813">Transport</keyword>
<comment type="subcellular location">
    <subcellularLocation>
        <location evidence="8">Cell inner membrane</location>
        <topology evidence="8">Multi-pass membrane protein</topology>
    </subcellularLocation>
    <subcellularLocation>
        <location evidence="1">Cell membrane</location>
        <topology evidence="1">Multi-pass membrane protein</topology>
    </subcellularLocation>
</comment>
<keyword evidence="8" id="KW-0997">Cell inner membrane</keyword>
<comment type="caution">
    <text evidence="8">Lacks conserved residue(s) required for the propagation of feature annotation.</text>
</comment>
<evidence type="ECO:0000256" key="7">
    <source>
        <dbReference type="ARBA" id="ARBA00023136"/>
    </source>
</evidence>
<feature type="transmembrane region" description="Helical" evidence="8">
    <location>
        <begin position="278"/>
        <end position="296"/>
    </location>
</feature>
<feature type="transmembrane region" description="Helical" evidence="8">
    <location>
        <begin position="340"/>
        <end position="361"/>
    </location>
</feature>
<keyword evidence="5 8" id="KW-0812">Transmembrane</keyword>
<dbReference type="FunFam" id="1.20.1720.10:FF:000005">
    <property type="entry name" value="Bcr/CflA family efflux transporter"/>
    <property type="match status" value="1"/>
</dbReference>
<keyword evidence="7 8" id="KW-0472">Membrane</keyword>
<keyword evidence="11" id="KW-1185">Reference proteome</keyword>
<accession>A0A2C7A3R0</accession>
<name>A0A2C7A3R0_9PROT</name>
<dbReference type="InterPro" id="IPR004812">
    <property type="entry name" value="Efflux_drug-R_Bcr/CmlA"/>
</dbReference>
<dbReference type="InterPro" id="IPR020846">
    <property type="entry name" value="MFS_dom"/>
</dbReference>
<feature type="transmembrane region" description="Helical" evidence="8">
    <location>
        <begin position="43"/>
        <end position="60"/>
    </location>
</feature>
<evidence type="ECO:0000256" key="8">
    <source>
        <dbReference type="RuleBase" id="RU365088"/>
    </source>
</evidence>
<dbReference type="GO" id="GO:0042910">
    <property type="term" value="F:xenobiotic transmembrane transporter activity"/>
    <property type="evidence" value="ECO:0007669"/>
    <property type="project" value="InterPro"/>
</dbReference>
<feature type="transmembrane region" description="Helical" evidence="8">
    <location>
        <begin position="239"/>
        <end position="258"/>
    </location>
</feature>
<dbReference type="NCBIfam" id="TIGR00710">
    <property type="entry name" value="efflux_Bcr_CflA"/>
    <property type="match status" value="1"/>
</dbReference>
<feature type="domain" description="Major facilitator superfamily (MFS) profile" evidence="9">
    <location>
        <begin position="5"/>
        <end position="390"/>
    </location>
</feature>
<evidence type="ECO:0000256" key="3">
    <source>
        <dbReference type="ARBA" id="ARBA00022448"/>
    </source>
</evidence>
<dbReference type="PANTHER" id="PTHR23502">
    <property type="entry name" value="MAJOR FACILITATOR SUPERFAMILY"/>
    <property type="match status" value="1"/>
</dbReference>
<evidence type="ECO:0000256" key="1">
    <source>
        <dbReference type="ARBA" id="ARBA00004651"/>
    </source>
</evidence>
<evidence type="ECO:0000256" key="6">
    <source>
        <dbReference type="ARBA" id="ARBA00022989"/>
    </source>
</evidence>
<evidence type="ECO:0000256" key="2">
    <source>
        <dbReference type="ARBA" id="ARBA00006236"/>
    </source>
</evidence>
<proteinExistence type="inferred from homology"/>
<feature type="transmembrane region" description="Helical" evidence="8">
    <location>
        <begin position="209"/>
        <end position="227"/>
    </location>
</feature>
<feature type="transmembrane region" description="Helical" evidence="8">
    <location>
        <begin position="302"/>
        <end position="328"/>
    </location>
</feature>
<dbReference type="GO" id="GO:0005886">
    <property type="term" value="C:plasma membrane"/>
    <property type="evidence" value="ECO:0007669"/>
    <property type="project" value="UniProtKB-SubCell"/>
</dbReference>
<dbReference type="Proteomes" id="UP000223527">
    <property type="component" value="Unassembled WGS sequence"/>
</dbReference>
<reference evidence="10 11" key="1">
    <citation type="submission" date="2017-10" db="EMBL/GenBank/DDBJ databases">
        <authorList>
            <person name="Banno H."/>
            <person name="Chua N.-H."/>
        </authorList>
    </citation>
    <scope>NUCLEOTIDE SEQUENCE [LARGE SCALE GENOMIC DNA]</scope>
    <source>
        <strain evidence="10 11">YW11</strain>
    </source>
</reference>
<dbReference type="SUPFAM" id="SSF103473">
    <property type="entry name" value="MFS general substrate transporter"/>
    <property type="match status" value="1"/>
</dbReference>
<dbReference type="CDD" id="cd17320">
    <property type="entry name" value="MFS_MdfA_MDR_like"/>
    <property type="match status" value="1"/>
</dbReference>
<keyword evidence="6 8" id="KW-1133">Transmembrane helix</keyword>
<feature type="transmembrane region" description="Helical" evidence="8">
    <location>
        <begin position="160"/>
        <end position="179"/>
    </location>
</feature>
<protein>
    <recommendedName>
        <fullName evidence="8">Bcr/CflA family efflux transporter</fullName>
    </recommendedName>
</protein>
<dbReference type="Gene3D" id="1.20.1720.10">
    <property type="entry name" value="Multidrug resistance protein D"/>
    <property type="match status" value="1"/>
</dbReference>
<dbReference type="InterPro" id="IPR011701">
    <property type="entry name" value="MFS"/>
</dbReference>
<dbReference type="Pfam" id="PF07690">
    <property type="entry name" value="MFS_1"/>
    <property type="match status" value="1"/>
</dbReference>
<dbReference type="PANTHER" id="PTHR23502:SF132">
    <property type="entry name" value="POLYAMINE TRANSPORTER 2-RELATED"/>
    <property type="match status" value="1"/>
</dbReference>
<evidence type="ECO:0000256" key="4">
    <source>
        <dbReference type="ARBA" id="ARBA00022475"/>
    </source>
</evidence>
<dbReference type="PROSITE" id="PS50850">
    <property type="entry name" value="MFS"/>
    <property type="match status" value="1"/>
</dbReference>
<dbReference type="OrthoDB" id="9800416at2"/>
<feature type="transmembrane region" description="Helical" evidence="8">
    <location>
        <begin position="72"/>
        <end position="90"/>
    </location>
</feature>
<keyword evidence="4" id="KW-1003">Cell membrane</keyword>
<comment type="similarity">
    <text evidence="2 8">Belongs to the major facilitator superfamily. Bcr/CmlA family.</text>
</comment>
<comment type="caution">
    <text evidence="10">The sequence shown here is derived from an EMBL/GenBank/DDBJ whole genome shotgun (WGS) entry which is preliminary data.</text>
</comment>
<feature type="transmembrane region" description="Helical" evidence="8">
    <location>
        <begin position="129"/>
        <end position="154"/>
    </location>
</feature>
<feature type="transmembrane region" description="Helical" evidence="8">
    <location>
        <begin position="367"/>
        <end position="385"/>
    </location>
</feature>
<dbReference type="RefSeq" id="WP_099095841.1">
    <property type="nucleotide sequence ID" value="NZ_PDNU01000021.1"/>
</dbReference>
<evidence type="ECO:0000313" key="11">
    <source>
        <dbReference type="Proteomes" id="UP000223527"/>
    </source>
</evidence>
<dbReference type="AlphaFoldDB" id="A0A2C7A3R0"/>
<gene>
    <name evidence="10" type="ORF">CR162_12350</name>
</gene>
<evidence type="ECO:0000256" key="5">
    <source>
        <dbReference type="ARBA" id="ARBA00022692"/>
    </source>
</evidence>
<sequence length="394" mass="41363">MPSWLPLLLGFLTAIGPLSIDMYLPAFPTIEAEFGVAHGSAELTLAAWFLGLAVGQIFQGSLADRLGRRRPLLAGLVVYIIGSIGCALALNIEALAFWRCVAAFGGSASMVLPRAVVRDLADGHAAARLMSRLMLVMGAAPILAPSIGGLMLAFGSWRPIFWFSAAYAVISALLVWRLLPETLPPERRLRLGPADMLLRYLSVLRERGFYSHVAMGCAAMFLMFAYVGGSAGVFVGQYGLAPSTFAILFGVNAAGFIVGSQCNPPLLLRFGPRRLVRGACWVVLAAALAMAAQAFLWPGGPWLGLLAPVCVMMFASALVLPNAAVGALSRHASQAGAASALMGTLQFTVAGFSGVLLSQLADGTARPMAGLILLGALALVAAERLRPRQSGKAR</sequence>
<evidence type="ECO:0000259" key="9">
    <source>
        <dbReference type="PROSITE" id="PS50850"/>
    </source>
</evidence>
<dbReference type="EMBL" id="PDNU01000021">
    <property type="protein sequence ID" value="PHK94708.1"/>
    <property type="molecule type" value="Genomic_DNA"/>
</dbReference>
<organism evidence="10 11">
    <name type="scientific">Teichococcus rhizosphaerae</name>
    <dbReference type="NCBI Taxonomy" id="1335062"/>
    <lineage>
        <taxon>Bacteria</taxon>
        <taxon>Pseudomonadati</taxon>
        <taxon>Pseudomonadota</taxon>
        <taxon>Alphaproteobacteria</taxon>
        <taxon>Acetobacterales</taxon>
        <taxon>Roseomonadaceae</taxon>
        <taxon>Roseomonas</taxon>
    </lineage>
</organism>